<evidence type="ECO:0000313" key="1">
    <source>
        <dbReference type="EMBL" id="CEK91090.1"/>
    </source>
</evidence>
<name>A0A0B7BFK6_9EUPU</name>
<reference evidence="2" key="1">
    <citation type="submission" date="2014-12" db="EMBL/GenBank/DDBJ databases">
        <title>Insight into the proteome of Arion vulgaris.</title>
        <authorList>
            <person name="Aradska J."/>
            <person name="Bulat T."/>
            <person name="Smidak R."/>
            <person name="Sarate P."/>
            <person name="Gangsoo J."/>
            <person name="Sialana F."/>
            <person name="Bilban M."/>
            <person name="Lubec G."/>
        </authorList>
    </citation>
    <scope>NUCLEOTIDE SEQUENCE</scope>
    <source>
        <tissue evidence="2">Skin</tissue>
    </source>
</reference>
<accession>A0A0B7BFK6</accession>
<dbReference type="EMBL" id="HACG01044226">
    <property type="protein sequence ID" value="CEK91091.1"/>
    <property type="molecule type" value="Transcribed_RNA"/>
</dbReference>
<organism evidence="2">
    <name type="scientific">Arion vulgaris</name>
    <dbReference type="NCBI Taxonomy" id="1028688"/>
    <lineage>
        <taxon>Eukaryota</taxon>
        <taxon>Metazoa</taxon>
        <taxon>Spiralia</taxon>
        <taxon>Lophotrochozoa</taxon>
        <taxon>Mollusca</taxon>
        <taxon>Gastropoda</taxon>
        <taxon>Heterobranchia</taxon>
        <taxon>Euthyneura</taxon>
        <taxon>Panpulmonata</taxon>
        <taxon>Eupulmonata</taxon>
        <taxon>Stylommatophora</taxon>
        <taxon>Helicina</taxon>
        <taxon>Arionoidea</taxon>
        <taxon>Arionidae</taxon>
        <taxon>Arion</taxon>
    </lineage>
</organism>
<evidence type="ECO:0000313" key="2">
    <source>
        <dbReference type="EMBL" id="CEK91091.1"/>
    </source>
</evidence>
<gene>
    <name evidence="2" type="primary">ORF180947</name>
    <name evidence="1" type="synonym">ORF180934</name>
</gene>
<protein>
    <submittedName>
        <fullName evidence="2">Uncharacterized protein</fullName>
    </submittedName>
</protein>
<proteinExistence type="predicted"/>
<dbReference type="AlphaFoldDB" id="A0A0B7BFK6"/>
<dbReference type="EMBL" id="HACG01044225">
    <property type="protein sequence ID" value="CEK91090.1"/>
    <property type="molecule type" value="Transcribed_RNA"/>
</dbReference>
<sequence>MYRIIKSENDSMKILPDPQDKSFSICYSMPVSNQHSSNSPVASFSITFSNMVHTENYISNKIN</sequence>